<dbReference type="CDD" id="cd00383">
    <property type="entry name" value="trans_reg_C"/>
    <property type="match status" value="1"/>
</dbReference>
<dbReference type="Gene3D" id="1.10.10.10">
    <property type="entry name" value="Winged helix-like DNA-binding domain superfamily/Winged helix DNA-binding domain"/>
    <property type="match status" value="1"/>
</dbReference>
<proteinExistence type="predicted"/>
<dbReference type="PROSITE" id="PS51755">
    <property type="entry name" value="OMPR_PHOB"/>
    <property type="match status" value="1"/>
</dbReference>
<dbReference type="SUPFAM" id="SSF52172">
    <property type="entry name" value="CheY-like"/>
    <property type="match status" value="1"/>
</dbReference>
<dbReference type="Pfam" id="PF00072">
    <property type="entry name" value="Response_reg"/>
    <property type="match status" value="1"/>
</dbReference>
<dbReference type="InterPro" id="IPR001789">
    <property type="entry name" value="Sig_transdc_resp-reg_receiver"/>
</dbReference>
<dbReference type="GO" id="GO:0000156">
    <property type="term" value="F:phosphorelay response regulator activity"/>
    <property type="evidence" value="ECO:0007669"/>
    <property type="project" value="TreeGrafter"/>
</dbReference>
<dbReference type="InterPro" id="IPR011006">
    <property type="entry name" value="CheY-like_superfamily"/>
</dbReference>
<sequence length="232" mass="25176">MDVTLVAHVLVIEDDRDIREAIDDSLSATGHVVRPCGTALDGLRELASRQSDVVILDLHLPDLDGATVLSLIRADSAVPVVVATACDTESEIIRLLRAGADDYVVKPYSVEQLEARIAAVLRRGAGQAATVLTIGGLHLDAEARIASLDGVRLQLSRLEFDLLTYLAQRAGKVVTRRQLLDHVWRSEGRSLETVDVHVTWLRRKLGESASTPRYLHTVRGVGIRLGAPEDAG</sequence>
<evidence type="ECO:0000256" key="5">
    <source>
        <dbReference type="ARBA" id="ARBA00023163"/>
    </source>
</evidence>
<evidence type="ECO:0000259" key="9">
    <source>
        <dbReference type="PROSITE" id="PS51755"/>
    </source>
</evidence>
<evidence type="ECO:0000256" key="2">
    <source>
        <dbReference type="ARBA" id="ARBA00023012"/>
    </source>
</evidence>
<dbReference type="AlphaFoldDB" id="A0A542XJW2"/>
<dbReference type="PROSITE" id="PS50110">
    <property type="entry name" value="RESPONSE_REGULATORY"/>
    <property type="match status" value="1"/>
</dbReference>
<dbReference type="GO" id="GO:0006355">
    <property type="term" value="P:regulation of DNA-templated transcription"/>
    <property type="evidence" value="ECO:0007669"/>
    <property type="project" value="InterPro"/>
</dbReference>
<feature type="domain" description="OmpR/PhoB-type" evidence="9">
    <location>
        <begin position="129"/>
        <end position="227"/>
    </location>
</feature>
<dbReference type="PANTHER" id="PTHR48111:SF4">
    <property type="entry name" value="DNA-BINDING DUAL TRANSCRIPTIONAL REGULATOR OMPR"/>
    <property type="match status" value="1"/>
</dbReference>
<feature type="DNA-binding region" description="OmpR/PhoB-type" evidence="7">
    <location>
        <begin position="129"/>
        <end position="227"/>
    </location>
</feature>
<evidence type="ECO:0000256" key="1">
    <source>
        <dbReference type="ARBA" id="ARBA00022553"/>
    </source>
</evidence>
<dbReference type="FunFam" id="1.10.10.10:FF:000018">
    <property type="entry name" value="DNA-binding response regulator ResD"/>
    <property type="match status" value="1"/>
</dbReference>
<dbReference type="Proteomes" id="UP000315983">
    <property type="component" value="Unassembled WGS sequence"/>
</dbReference>
<dbReference type="InterPro" id="IPR039420">
    <property type="entry name" value="WalR-like"/>
</dbReference>
<dbReference type="Gene3D" id="6.10.250.690">
    <property type="match status" value="1"/>
</dbReference>
<keyword evidence="1 6" id="KW-0597">Phosphoprotein</keyword>
<evidence type="ECO:0000259" key="8">
    <source>
        <dbReference type="PROSITE" id="PS50110"/>
    </source>
</evidence>
<accession>A0A542XJW2</accession>
<dbReference type="SMART" id="SM00862">
    <property type="entry name" value="Trans_reg_C"/>
    <property type="match status" value="1"/>
</dbReference>
<keyword evidence="5" id="KW-0804">Transcription</keyword>
<evidence type="ECO:0000256" key="4">
    <source>
        <dbReference type="ARBA" id="ARBA00023125"/>
    </source>
</evidence>
<evidence type="ECO:0000256" key="6">
    <source>
        <dbReference type="PROSITE-ProRule" id="PRU00169"/>
    </source>
</evidence>
<dbReference type="Gene3D" id="3.40.50.2300">
    <property type="match status" value="1"/>
</dbReference>
<name>A0A542XJW2_SALAC</name>
<feature type="domain" description="Response regulatory" evidence="8">
    <location>
        <begin position="8"/>
        <end position="121"/>
    </location>
</feature>
<reference evidence="10 11" key="1">
    <citation type="submission" date="2019-06" db="EMBL/GenBank/DDBJ databases">
        <title>Sequencing the genomes of 1000 actinobacteria strains.</title>
        <authorList>
            <person name="Klenk H.-P."/>
        </authorList>
    </citation>
    <scope>NUCLEOTIDE SEQUENCE [LARGE SCALE GENOMIC DNA]</scope>
    <source>
        <strain evidence="10 11">DSM 44819</strain>
    </source>
</reference>
<organism evidence="10 11">
    <name type="scientific">Salinispora arenicola</name>
    <dbReference type="NCBI Taxonomy" id="168697"/>
    <lineage>
        <taxon>Bacteria</taxon>
        <taxon>Bacillati</taxon>
        <taxon>Actinomycetota</taxon>
        <taxon>Actinomycetes</taxon>
        <taxon>Micromonosporales</taxon>
        <taxon>Micromonosporaceae</taxon>
        <taxon>Salinispora</taxon>
    </lineage>
</organism>
<dbReference type="Pfam" id="PF00486">
    <property type="entry name" value="Trans_reg_C"/>
    <property type="match status" value="1"/>
</dbReference>
<dbReference type="SMART" id="SM00448">
    <property type="entry name" value="REC"/>
    <property type="match status" value="1"/>
</dbReference>
<dbReference type="GO" id="GO:0032993">
    <property type="term" value="C:protein-DNA complex"/>
    <property type="evidence" value="ECO:0007669"/>
    <property type="project" value="TreeGrafter"/>
</dbReference>
<comment type="caution">
    <text evidence="10">The sequence shown here is derived from an EMBL/GenBank/DDBJ whole genome shotgun (WGS) entry which is preliminary data.</text>
</comment>
<dbReference type="InterPro" id="IPR036388">
    <property type="entry name" value="WH-like_DNA-bd_sf"/>
</dbReference>
<keyword evidence="3" id="KW-0805">Transcription regulation</keyword>
<dbReference type="GO" id="GO:0005829">
    <property type="term" value="C:cytosol"/>
    <property type="evidence" value="ECO:0007669"/>
    <property type="project" value="TreeGrafter"/>
</dbReference>
<evidence type="ECO:0000313" key="10">
    <source>
        <dbReference type="EMBL" id="TQL36134.1"/>
    </source>
</evidence>
<protein>
    <submittedName>
        <fullName evidence="10">DNA-binding response OmpR family regulator</fullName>
    </submittedName>
</protein>
<feature type="modified residue" description="4-aspartylphosphate" evidence="6">
    <location>
        <position position="57"/>
    </location>
</feature>
<evidence type="ECO:0000256" key="3">
    <source>
        <dbReference type="ARBA" id="ARBA00023015"/>
    </source>
</evidence>
<dbReference type="PANTHER" id="PTHR48111">
    <property type="entry name" value="REGULATOR OF RPOS"/>
    <property type="match status" value="1"/>
</dbReference>
<gene>
    <name evidence="10" type="ORF">FB564_1212</name>
</gene>
<dbReference type="InterPro" id="IPR001867">
    <property type="entry name" value="OmpR/PhoB-type_DNA-bd"/>
</dbReference>
<evidence type="ECO:0000313" key="11">
    <source>
        <dbReference type="Proteomes" id="UP000315983"/>
    </source>
</evidence>
<evidence type="ECO:0000256" key="7">
    <source>
        <dbReference type="PROSITE-ProRule" id="PRU01091"/>
    </source>
</evidence>
<dbReference type="GO" id="GO:0000976">
    <property type="term" value="F:transcription cis-regulatory region binding"/>
    <property type="evidence" value="ECO:0007669"/>
    <property type="project" value="TreeGrafter"/>
</dbReference>
<keyword evidence="2" id="KW-0902">Two-component regulatory system</keyword>
<keyword evidence="4 7" id="KW-0238">DNA-binding</keyword>
<dbReference type="EMBL" id="VFOL01000001">
    <property type="protein sequence ID" value="TQL36134.1"/>
    <property type="molecule type" value="Genomic_DNA"/>
</dbReference>